<keyword evidence="1" id="KW-1133">Transmembrane helix</keyword>
<keyword evidence="1" id="KW-0812">Transmembrane</keyword>
<accession>A0A2V1JX15</accession>
<gene>
    <name evidence="2" type="ORF">DD235_08355</name>
</gene>
<evidence type="ECO:0000313" key="3">
    <source>
        <dbReference type="Proteomes" id="UP000245212"/>
    </source>
</evidence>
<name>A0A2V1JX15_9BURK</name>
<proteinExistence type="predicted"/>
<feature type="transmembrane region" description="Helical" evidence="1">
    <location>
        <begin position="134"/>
        <end position="153"/>
    </location>
</feature>
<dbReference type="Proteomes" id="UP000245212">
    <property type="component" value="Unassembled WGS sequence"/>
</dbReference>
<reference evidence="3" key="1">
    <citation type="submission" date="2018-05" db="EMBL/GenBank/DDBJ databases">
        <authorList>
            <person name="Li Y."/>
        </authorList>
    </citation>
    <scope>NUCLEOTIDE SEQUENCE [LARGE SCALE GENOMIC DNA]</scope>
    <source>
        <strain evidence="3">3d-2-2</strain>
    </source>
</reference>
<keyword evidence="1" id="KW-0472">Membrane</keyword>
<dbReference type="EMBL" id="QETA01000003">
    <property type="protein sequence ID" value="PWF23010.1"/>
    <property type="molecule type" value="Genomic_DNA"/>
</dbReference>
<dbReference type="AlphaFoldDB" id="A0A2V1JX15"/>
<comment type="caution">
    <text evidence="2">The sequence shown here is derived from an EMBL/GenBank/DDBJ whole genome shotgun (WGS) entry which is preliminary data.</text>
</comment>
<evidence type="ECO:0000313" key="2">
    <source>
        <dbReference type="EMBL" id="PWF23010.1"/>
    </source>
</evidence>
<organism evidence="2 3">
    <name type="scientific">Corticimicrobacter populi</name>
    <dbReference type="NCBI Taxonomy" id="2175229"/>
    <lineage>
        <taxon>Bacteria</taxon>
        <taxon>Pseudomonadati</taxon>
        <taxon>Pseudomonadota</taxon>
        <taxon>Betaproteobacteria</taxon>
        <taxon>Burkholderiales</taxon>
        <taxon>Alcaligenaceae</taxon>
        <taxon>Corticimicrobacter</taxon>
    </lineage>
</organism>
<sequence length="154" mass="16614">MQADGLCAWILAAEDDLVHKFGRPWHGVGAFLMRGKTVFAKNTVFLYSIHIAASVPPISEKSMSSVVRSTAMLSSVSVWPVPARYRIQSATEAVAAPAAPAASRRRASVARVSVWRRCTQAVVCYRTEIVDTGLALFGVAMIPLVCWVGYAAGF</sequence>
<keyword evidence="3" id="KW-1185">Reference proteome</keyword>
<protein>
    <submittedName>
        <fullName evidence="2">Uncharacterized protein</fullName>
    </submittedName>
</protein>
<evidence type="ECO:0000256" key="1">
    <source>
        <dbReference type="SAM" id="Phobius"/>
    </source>
</evidence>